<protein>
    <submittedName>
        <fullName evidence="6">DUF4982 domain-containing protein</fullName>
    </submittedName>
</protein>
<evidence type="ECO:0000256" key="3">
    <source>
        <dbReference type="ARBA" id="ARBA00023295"/>
    </source>
</evidence>
<organism evidence="6 7">
    <name type="scientific">Flammeovirga pectinis</name>
    <dbReference type="NCBI Taxonomy" id="2494373"/>
    <lineage>
        <taxon>Bacteria</taxon>
        <taxon>Pseudomonadati</taxon>
        <taxon>Bacteroidota</taxon>
        <taxon>Cytophagia</taxon>
        <taxon>Cytophagales</taxon>
        <taxon>Flammeovirgaceae</taxon>
        <taxon>Flammeovirga</taxon>
    </lineage>
</organism>
<evidence type="ECO:0000256" key="4">
    <source>
        <dbReference type="SAM" id="SignalP"/>
    </source>
</evidence>
<dbReference type="GO" id="GO:0005975">
    <property type="term" value="P:carbohydrate metabolic process"/>
    <property type="evidence" value="ECO:0007669"/>
    <property type="project" value="InterPro"/>
</dbReference>
<dbReference type="Pfam" id="PF13290">
    <property type="entry name" value="CHB_HEX_C_1"/>
    <property type="match status" value="1"/>
</dbReference>
<dbReference type="KEGG" id="fll:EI427_17385"/>
<evidence type="ECO:0000259" key="5">
    <source>
        <dbReference type="PROSITE" id="PS51175"/>
    </source>
</evidence>
<keyword evidence="3" id="KW-0326">Glycosidase</keyword>
<dbReference type="InterPro" id="IPR008979">
    <property type="entry name" value="Galactose-bd-like_sf"/>
</dbReference>
<feature type="signal peptide" evidence="4">
    <location>
        <begin position="1"/>
        <end position="18"/>
    </location>
</feature>
<dbReference type="InterPro" id="IPR036156">
    <property type="entry name" value="Beta-gal/glucu_dom_sf"/>
</dbReference>
<dbReference type="InterPro" id="IPR005084">
    <property type="entry name" value="CBM6"/>
</dbReference>
<dbReference type="Pfam" id="PF02837">
    <property type="entry name" value="Glyco_hydro_2_N"/>
    <property type="match status" value="1"/>
</dbReference>
<dbReference type="InterPro" id="IPR006101">
    <property type="entry name" value="Glyco_hydro_2"/>
</dbReference>
<sequence>MKYFITLGILLMTINLSAQERISFNANWKFKLNEQKGAQEISYNDKDWRLLNVPHDWSIEGEYNQENPMGGQCGYLPSGIGWYRKTITVPEEWKDQVVAIAFDGVFMNSTVWANGKKLGHRPYGWISFNYDISEQVNNSNEITFVVRVDNDLQPSARWYTGSGIYANTWIDVKAAVHLSDNGGVFIKTKGDEVTIQTVIESVLAKTTKGTLTTKLVDKNGEIVARANQKFSIAANENKEITQVIKMDSPQKWSVESPYLYTTVTEIKVGKKIHQQEKTRFGVRDIEWIPASGMWINGKNVKLQGVCNHQDAGALGAAVPDKIMRFRIAQLKKMGCNAIRTAHNPQTPQFYDMCDEMGMLVMDEIFDGWHKKAANDYGAHAFEEWWNKDLTDWIKRDRNHPSIVIYSVGNETKGEIGKELVERCHELDNTRPVTSGHSQSEYMDVFGVNGSSEKMGWFDNLEQDRVFIGTENTHTWQVRGYYRTKTWYRDGYPSKRQKPYYYPDLTEEEVFTFDWTNSSSKDSYKQIFNSSYDNAMVRLTSRQNIEQLRDIPNYAGSFRWTGHDYIGEASYVHGGWPFKSFMGGAIDMANFEKDLYYLYQSQWTTTPMVHILPHWTHPTLEEGTEIPVWVYSNCDEVELFLDDKSLGKQKPGKSWDKMQCQWLVGWKAGTLKAVGYKDKKVVSKQMIRTASNPSKLKLTVDGESLNTTTKDIVQVRVTTTDNNGEFYPYGENRSFFKVLGAGKVRALDNGSPIDIEKHYEATDRIAFYGLTRAYIESTDDNGAISLIVGGILGEKRQVSSKSVAIDVQQLVLRGNMPNGKVTIFYTVDGSKPTTSSKKYTTAFDVELGTTVKALVTLNGKNALTMHETFSTDEGFVWDAVSMAANPGGDQAEDARFDGVTIATKGANFNGKGYIDFGRNTGGYVEWYQENDGSEGEFTLQIRYSAGIDVRKEHKVKLTVNGKEQELVLPANKGFRKTWQIIEIPVIMGSGANTIRITALQSNGLCIDELKAI</sequence>
<dbReference type="GO" id="GO:0004553">
    <property type="term" value="F:hydrolase activity, hydrolyzing O-glycosyl compounds"/>
    <property type="evidence" value="ECO:0007669"/>
    <property type="project" value="InterPro"/>
</dbReference>
<dbReference type="AlphaFoldDB" id="A0A3S9P6Z6"/>
<dbReference type="Pfam" id="PF02836">
    <property type="entry name" value="Glyco_hydro_2_C"/>
    <property type="match status" value="1"/>
</dbReference>
<gene>
    <name evidence="6" type="ORF">EI427_17385</name>
</gene>
<dbReference type="InterPro" id="IPR032311">
    <property type="entry name" value="DUF4982"/>
</dbReference>
<dbReference type="PANTHER" id="PTHR42732">
    <property type="entry name" value="BETA-GALACTOSIDASE"/>
    <property type="match status" value="1"/>
</dbReference>
<feature type="domain" description="CBM6" evidence="5">
    <location>
        <begin position="886"/>
        <end position="1011"/>
    </location>
</feature>
<dbReference type="InterPro" id="IPR017853">
    <property type="entry name" value="GH"/>
</dbReference>
<dbReference type="PRINTS" id="PR00132">
    <property type="entry name" value="GLHYDRLASE2"/>
</dbReference>
<keyword evidence="7" id="KW-1185">Reference proteome</keyword>
<keyword evidence="4" id="KW-0732">Signal</keyword>
<dbReference type="SUPFAM" id="SSF51445">
    <property type="entry name" value="(Trans)glycosidases"/>
    <property type="match status" value="1"/>
</dbReference>
<dbReference type="InterPro" id="IPR006103">
    <property type="entry name" value="Glyco_hydro_2_cat"/>
</dbReference>
<dbReference type="InterPro" id="IPR006102">
    <property type="entry name" value="Ig-like_GH2"/>
</dbReference>
<dbReference type="Gene3D" id="2.60.120.260">
    <property type="entry name" value="Galactose-binding domain-like"/>
    <property type="match status" value="2"/>
</dbReference>
<evidence type="ECO:0000313" key="7">
    <source>
        <dbReference type="Proteomes" id="UP000267268"/>
    </source>
</evidence>
<dbReference type="RefSeq" id="WP_126617128.1">
    <property type="nucleotide sequence ID" value="NZ_CP034562.1"/>
</dbReference>
<dbReference type="OrthoDB" id="9802773at2"/>
<dbReference type="InterPro" id="IPR059177">
    <property type="entry name" value="GH29D-like_dom"/>
</dbReference>
<name>A0A3S9P6Z6_9BACT</name>
<feature type="chain" id="PRO_5019412468" evidence="4">
    <location>
        <begin position="19"/>
        <end position="1011"/>
    </location>
</feature>
<dbReference type="InterPro" id="IPR051913">
    <property type="entry name" value="GH2_Domain-Containing"/>
</dbReference>
<dbReference type="GO" id="GO:0030246">
    <property type="term" value="F:carbohydrate binding"/>
    <property type="evidence" value="ECO:0007669"/>
    <property type="project" value="InterPro"/>
</dbReference>
<evidence type="ECO:0000256" key="2">
    <source>
        <dbReference type="ARBA" id="ARBA00022801"/>
    </source>
</evidence>
<dbReference type="Gene3D" id="2.60.40.10">
    <property type="entry name" value="Immunoglobulins"/>
    <property type="match status" value="3"/>
</dbReference>
<dbReference type="EMBL" id="CP034562">
    <property type="protein sequence ID" value="AZQ63933.1"/>
    <property type="molecule type" value="Genomic_DNA"/>
</dbReference>
<comment type="similarity">
    <text evidence="1">Belongs to the glycosyl hydrolase 2 family.</text>
</comment>
<keyword evidence="2" id="KW-0378">Hydrolase</keyword>
<dbReference type="SUPFAM" id="SSF49303">
    <property type="entry name" value="beta-Galactosidase/glucuronidase domain"/>
    <property type="match status" value="1"/>
</dbReference>
<dbReference type="InterPro" id="IPR006104">
    <property type="entry name" value="Glyco_hydro_2_N"/>
</dbReference>
<reference evidence="6 7" key="1">
    <citation type="submission" date="2018-12" db="EMBL/GenBank/DDBJ databases">
        <title>Flammeovirga pectinis sp. nov., isolated from the gut of the Korean scallop, Patinopecten yessoensis.</title>
        <authorList>
            <person name="Bae J.-W."/>
            <person name="Jeong Y.-S."/>
            <person name="Kang W."/>
        </authorList>
    </citation>
    <scope>NUCLEOTIDE SEQUENCE [LARGE SCALE GENOMIC DNA]</scope>
    <source>
        <strain evidence="6 7">L12M1</strain>
    </source>
</reference>
<dbReference type="SUPFAM" id="SSF49785">
    <property type="entry name" value="Galactose-binding domain-like"/>
    <property type="match status" value="2"/>
</dbReference>
<dbReference type="Pfam" id="PF16355">
    <property type="entry name" value="DUF4982"/>
    <property type="match status" value="1"/>
</dbReference>
<proteinExistence type="inferred from homology"/>
<accession>A0A3S9P6Z6</accession>
<evidence type="ECO:0000313" key="6">
    <source>
        <dbReference type="EMBL" id="AZQ63933.1"/>
    </source>
</evidence>
<dbReference type="Pfam" id="PF00703">
    <property type="entry name" value="Glyco_hydro_2"/>
    <property type="match status" value="1"/>
</dbReference>
<dbReference type="Gene3D" id="3.20.20.80">
    <property type="entry name" value="Glycosidases"/>
    <property type="match status" value="1"/>
</dbReference>
<dbReference type="PANTHER" id="PTHR42732:SF1">
    <property type="entry name" value="BETA-MANNOSIDASE"/>
    <property type="match status" value="1"/>
</dbReference>
<dbReference type="Proteomes" id="UP000267268">
    <property type="component" value="Chromosome 1"/>
</dbReference>
<dbReference type="InterPro" id="IPR040605">
    <property type="entry name" value="Glyco_hydro2_dom5"/>
</dbReference>
<dbReference type="Pfam" id="PF18565">
    <property type="entry name" value="Glyco_hydro2_C5"/>
    <property type="match status" value="1"/>
</dbReference>
<dbReference type="InterPro" id="IPR013783">
    <property type="entry name" value="Ig-like_fold"/>
</dbReference>
<evidence type="ECO:0000256" key="1">
    <source>
        <dbReference type="ARBA" id="ARBA00007401"/>
    </source>
</evidence>
<dbReference type="PROSITE" id="PS51175">
    <property type="entry name" value="CBM6"/>
    <property type="match status" value="1"/>
</dbReference>